<dbReference type="PANTHER" id="PTHR40640">
    <property type="entry name" value="ANCHORED GLYCOPROTEIN, PUTATIVE (AFU_ORTHOLOGUE AFUA_8G04860)-RELATED"/>
    <property type="match status" value="1"/>
</dbReference>
<dbReference type="PANTHER" id="PTHR40640:SF1">
    <property type="entry name" value="ANCHORED GLYCOPROTEIN, PUTATIVE (AFU_ORTHOLOGUE AFUA_8G04860)-RELATED"/>
    <property type="match status" value="1"/>
</dbReference>
<comment type="caution">
    <text evidence="1">The sequence shown here is derived from an EMBL/GenBank/DDBJ whole genome shotgun (WGS) entry which is preliminary data.</text>
</comment>
<sequence>MHQVVFCRLFPFYAIDISSLHATQTGNRLGHQQHPSGKARVMGRRTLPPALSVFVRLAAWLSLAGVGWSQTTAPVFLPGYDESDWTALRGSIVASDESMTTYTIFCAQQTPPSCLLDDALPFSFAEGSSSLRFSGTMKGQM</sequence>
<gene>
    <name evidence="1" type="ORF">VTK73DRAFT_3781</name>
</gene>
<evidence type="ECO:0000313" key="2">
    <source>
        <dbReference type="Proteomes" id="UP001586593"/>
    </source>
</evidence>
<proteinExistence type="predicted"/>
<reference evidence="1 2" key="1">
    <citation type="journal article" date="2024" name="Commun. Biol.">
        <title>Comparative genomic analysis of thermophilic fungi reveals convergent evolutionary adaptations and gene losses.</title>
        <authorList>
            <person name="Steindorff A.S."/>
            <person name="Aguilar-Pontes M.V."/>
            <person name="Robinson A.J."/>
            <person name="Andreopoulos B."/>
            <person name="LaButti K."/>
            <person name="Kuo A."/>
            <person name="Mondo S."/>
            <person name="Riley R."/>
            <person name="Otillar R."/>
            <person name="Haridas S."/>
            <person name="Lipzen A."/>
            <person name="Grimwood J."/>
            <person name="Schmutz J."/>
            <person name="Clum A."/>
            <person name="Reid I.D."/>
            <person name="Moisan M.C."/>
            <person name="Butler G."/>
            <person name="Nguyen T.T.M."/>
            <person name="Dewar K."/>
            <person name="Conant G."/>
            <person name="Drula E."/>
            <person name="Henrissat B."/>
            <person name="Hansel C."/>
            <person name="Singer S."/>
            <person name="Hutchinson M.I."/>
            <person name="de Vries R.P."/>
            <person name="Natvig D.O."/>
            <person name="Powell A.J."/>
            <person name="Tsang A."/>
            <person name="Grigoriev I.V."/>
        </authorList>
    </citation>
    <scope>NUCLEOTIDE SEQUENCE [LARGE SCALE GENOMIC DNA]</scope>
    <source>
        <strain evidence="1 2">ATCC 24622</strain>
    </source>
</reference>
<organism evidence="1 2">
    <name type="scientific">Phialemonium thermophilum</name>
    <dbReference type="NCBI Taxonomy" id="223376"/>
    <lineage>
        <taxon>Eukaryota</taxon>
        <taxon>Fungi</taxon>
        <taxon>Dikarya</taxon>
        <taxon>Ascomycota</taxon>
        <taxon>Pezizomycotina</taxon>
        <taxon>Sordariomycetes</taxon>
        <taxon>Sordariomycetidae</taxon>
        <taxon>Cephalothecales</taxon>
        <taxon>Cephalothecaceae</taxon>
        <taxon>Phialemonium</taxon>
    </lineage>
</organism>
<name>A0ABR3VF24_9PEZI</name>
<accession>A0ABR3VF24</accession>
<dbReference type="Proteomes" id="UP001586593">
    <property type="component" value="Unassembled WGS sequence"/>
</dbReference>
<evidence type="ECO:0000313" key="1">
    <source>
        <dbReference type="EMBL" id="KAL1840351.1"/>
    </source>
</evidence>
<keyword evidence="2" id="KW-1185">Reference proteome</keyword>
<dbReference type="EMBL" id="JAZHXJ010002216">
    <property type="protein sequence ID" value="KAL1840351.1"/>
    <property type="molecule type" value="Genomic_DNA"/>
</dbReference>
<protein>
    <submittedName>
        <fullName evidence="1">Uncharacterized protein</fullName>
    </submittedName>
</protein>